<feature type="binding site" evidence="5 9">
    <location>
        <position position="415"/>
    </location>
    <ligand>
        <name>substrate</name>
    </ligand>
</feature>
<feature type="binding site" evidence="5 8">
    <location>
        <position position="191"/>
    </location>
    <ligand>
        <name>NAD(+)</name>
        <dbReference type="ChEBI" id="CHEBI:57540"/>
    </ligand>
</feature>
<evidence type="ECO:0000256" key="10">
    <source>
        <dbReference type="PIRSR" id="PIRSR000099-4"/>
    </source>
</evidence>
<dbReference type="HAMAP" id="MF_01024">
    <property type="entry name" value="HisD"/>
    <property type="match status" value="1"/>
</dbReference>
<evidence type="ECO:0000256" key="4">
    <source>
        <dbReference type="ARBA" id="ARBA00023002"/>
    </source>
</evidence>
<keyword evidence="13" id="KW-1185">Reference proteome</keyword>
<dbReference type="InterPro" id="IPR012131">
    <property type="entry name" value="Hstdl_DH"/>
</dbReference>
<dbReference type="FunFam" id="3.40.50.1980:FF:000026">
    <property type="entry name" value="Histidinol dehydrogenase"/>
    <property type="match status" value="1"/>
</dbReference>
<evidence type="ECO:0000256" key="1">
    <source>
        <dbReference type="ARBA" id="ARBA00010178"/>
    </source>
</evidence>
<evidence type="ECO:0000256" key="8">
    <source>
        <dbReference type="PIRSR" id="PIRSR000099-2"/>
    </source>
</evidence>
<evidence type="ECO:0000256" key="5">
    <source>
        <dbReference type="HAMAP-Rule" id="MF_01024"/>
    </source>
</evidence>
<feature type="binding site" evidence="5 9">
    <location>
        <position position="328"/>
    </location>
    <ligand>
        <name>substrate</name>
    </ligand>
</feature>
<dbReference type="PROSITE" id="PS00611">
    <property type="entry name" value="HISOL_DEHYDROGENASE"/>
    <property type="match status" value="1"/>
</dbReference>
<dbReference type="NCBIfam" id="TIGR00069">
    <property type="entry name" value="hisD"/>
    <property type="match status" value="1"/>
</dbReference>
<feature type="binding site" evidence="5 9">
    <location>
        <position position="420"/>
    </location>
    <ligand>
        <name>substrate</name>
    </ligand>
</feature>
<keyword evidence="2 5" id="KW-0479">Metal-binding</keyword>
<feature type="binding site" evidence="5 9">
    <location>
        <position position="361"/>
    </location>
    <ligand>
        <name>substrate</name>
    </ligand>
</feature>
<organism evidence="12 13">
    <name type="scientific">Hoeflea prorocentri</name>
    <dbReference type="NCBI Taxonomy" id="1922333"/>
    <lineage>
        <taxon>Bacteria</taxon>
        <taxon>Pseudomonadati</taxon>
        <taxon>Pseudomonadota</taxon>
        <taxon>Alphaproteobacteria</taxon>
        <taxon>Hyphomicrobiales</taxon>
        <taxon>Rhizobiaceae</taxon>
        <taxon>Hoeflea</taxon>
    </lineage>
</organism>
<protein>
    <recommendedName>
        <fullName evidence="5">Histidinol dehydrogenase</fullName>
        <shortName evidence="5">HDH</shortName>
        <ecNumber evidence="5">1.1.1.23</ecNumber>
    </recommendedName>
</protein>
<feature type="binding site" evidence="5 10">
    <location>
        <position position="262"/>
    </location>
    <ligand>
        <name>Zn(2+)</name>
        <dbReference type="ChEBI" id="CHEBI:29105"/>
    </ligand>
</feature>
<dbReference type="EC" id="1.1.1.23" evidence="5"/>
<feature type="binding site" evidence="5 9">
    <location>
        <position position="262"/>
    </location>
    <ligand>
        <name>substrate</name>
    </ligand>
</feature>
<dbReference type="InterPro" id="IPR001692">
    <property type="entry name" value="Histidinol_DH_CS"/>
</dbReference>
<sequence length="430" mass="45168">MALRLNFADSGFSDAFTALLAMKREVSQDVNDVVSAIIDDVRARGDAALIDYTRKFDRLDLQETGIAISAEEIEAAMGKVDGETLEALKFAHARIRAHHEKQMPTDDYYVDPVGVGLGSRWTAIEAVGLYVPGGLASYPSSVLMNAVPAQVAGVERIVMVVPCPDGELNPLVLAAARIAGVSEIYRIGGAQAVAALAYGTDTIAPVAKIVGPGNAYVAAAKKQVFGTVGIDMIAGPSEVLVVADGNNSADWIAADLLAQAEHDEAAQSILITDDAGFADAVEAAVESQLKTLSRAEIAGASWRDFGAVILVPDFVSAMPLVNRLAPEHLELAVDDPDALLPLVRNAGAIFIGRHTPEVIGDYVGGSNHVLPTARSARFSSGLSVLDYVKRTSVLRLGTEQLEALGPSAIALAKAEGLDAHARSVAIRMNR</sequence>
<comment type="cofactor">
    <cofactor evidence="5 10">
        <name>Zn(2+)</name>
        <dbReference type="ChEBI" id="CHEBI:29105"/>
    </cofactor>
    <text evidence="5 10">Binds 1 zinc ion per subunit.</text>
</comment>
<accession>A0A9X3ZIX1</accession>
<dbReference type="GO" id="GO:0051287">
    <property type="term" value="F:NAD binding"/>
    <property type="evidence" value="ECO:0007669"/>
    <property type="project" value="InterPro"/>
</dbReference>
<dbReference type="PIRSF" id="PIRSF000099">
    <property type="entry name" value="Histidinol_dh"/>
    <property type="match status" value="1"/>
</dbReference>
<feature type="binding site" evidence="5 9">
    <location>
        <position position="259"/>
    </location>
    <ligand>
        <name>substrate</name>
    </ligand>
</feature>
<feature type="binding site" evidence="5 10">
    <location>
        <position position="361"/>
    </location>
    <ligand>
        <name>Zn(2+)</name>
        <dbReference type="ChEBI" id="CHEBI:29105"/>
    </ligand>
</feature>
<evidence type="ECO:0000313" key="13">
    <source>
        <dbReference type="Proteomes" id="UP001151234"/>
    </source>
</evidence>
<dbReference type="Pfam" id="PF00815">
    <property type="entry name" value="Histidinol_dh"/>
    <property type="match status" value="1"/>
</dbReference>
<dbReference type="GO" id="GO:0008270">
    <property type="term" value="F:zinc ion binding"/>
    <property type="evidence" value="ECO:0007669"/>
    <property type="project" value="UniProtKB-UniRule"/>
</dbReference>
<name>A0A9X3ZIX1_9HYPH</name>
<evidence type="ECO:0000256" key="9">
    <source>
        <dbReference type="PIRSR" id="PIRSR000099-3"/>
    </source>
</evidence>
<dbReference type="Proteomes" id="UP001151234">
    <property type="component" value="Unassembled WGS sequence"/>
</dbReference>
<dbReference type="CDD" id="cd06572">
    <property type="entry name" value="Histidinol_dh"/>
    <property type="match status" value="1"/>
</dbReference>
<feature type="binding site" evidence="5 8">
    <location>
        <position position="214"/>
    </location>
    <ligand>
        <name>NAD(+)</name>
        <dbReference type="ChEBI" id="CHEBI:57540"/>
    </ligand>
</feature>
<gene>
    <name evidence="5 12" type="primary">hisD</name>
    <name evidence="12" type="ORF">OQ273_16790</name>
</gene>
<comment type="pathway">
    <text evidence="5">Amino-acid biosynthesis; L-histidine biosynthesis; L-histidine from 5-phospho-alpha-D-ribose 1-diphosphate: step 9/9.</text>
</comment>
<dbReference type="Gene3D" id="3.40.50.1980">
    <property type="entry name" value="Nitrogenase molybdenum iron protein domain"/>
    <property type="match status" value="2"/>
</dbReference>
<dbReference type="PRINTS" id="PR00083">
    <property type="entry name" value="HOLDHDRGNASE"/>
</dbReference>
<keyword evidence="5" id="KW-0368">Histidine biosynthesis</keyword>
<comment type="caution">
    <text evidence="12">The sequence shown here is derived from an EMBL/GenBank/DDBJ whole genome shotgun (WGS) entry which is preliminary data.</text>
</comment>
<dbReference type="AlphaFoldDB" id="A0A9X3ZIX1"/>
<dbReference type="GO" id="GO:0004399">
    <property type="term" value="F:histidinol dehydrogenase activity"/>
    <property type="evidence" value="ECO:0007669"/>
    <property type="project" value="UniProtKB-UniRule"/>
</dbReference>
<dbReference type="InterPro" id="IPR022695">
    <property type="entry name" value="Histidinol_DH_monofunct"/>
</dbReference>
<dbReference type="Gene3D" id="1.20.5.1300">
    <property type="match status" value="1"/>
</dbReference>
<feature type="binding site" evidence="5 10">
    <location>
        <position position="259"/>
    </location>
    <ligand>
        <name>Zn(2+)</name>
        <dbReference type="ChEBI" id="CHEBI:29105"/>
    </ligand>
</feature>
<dbReference type="InterPro" id="IPR016161">
    <property type="entry name" value="Ald_DH/histidinol_DH"/>
</dbReference>
<evidence type="ECO:0000256" key="2">
    <source>
        <dbReference type="ARBA" id="ARBA00022723"/>
    </source>
</evidence>
<dbReference type="FunFam" id="3.40.50.1980:FF:000001">
    <property type="entry name" value="Histidinol dehydrogenase"/>
    <property type="match status" value="1"/>
</dbReference>
<keyword evidence="3 5" id="KW-0862">Zinc</keyword>
<dbReference type="EMBL" id="JAPJZI010000001">
    <property type="protein sequence ID" value="MDA5400238.1"/>
    <property type="molecule type" value="Genomic_DNA"/>
</dbReference>
<feature type="active site" description="Proton acceptor" evidence="5 7">
    <location>
        <position position="327"/>
    </location>
</feature>
<keyword evidence="5" id="KW-0028">Amino-acid biosynthesis</keyword>
<keyword evidence="4 5" id="KW-0560">Oxidoreductase</keyword>
<dbReference type="SUPFAM" id="SSF53720">
    <property type="entry name" value="ALDH-like"/>
    <property type="match status" value="1"/>
</dbReference>
<evidence type="ECO:0000313" key="12">
    <source>
        <dbReference type="EMBL" id="MDA5400238.1"/>
    </source>
</evidence>
<evidence type="ECO:0000256" key="6">
    <source>
        <dbReference type="PIRNR" id="PIRNR000099"/>
    </source>
</evidence>
<dbReference type="PANTHER" id="PTHR21256">
    <property type="entry name" value="HISTIDINOL DEHYDROGENASE HDH"/>
    <property type="match status" value="1"/>
</dbReference>
<comment type="catalytic activity">
    <reaction evidence="5">
        <text>L-histidinol + 2 NAD(+) + H2O = L-histidine + 2 NADH + 3 H(+)</text>
        <dbReference type="Rhea" id="RHEA:20641"/>
        <dbReference type="ChEBI" id="CHEBI:15377"/>
        <dbReference type="ChEBI" id="CHEBI:15378"/>
        <dbReference type="ChEBI" id="CHEBI:57540"/>
        <dbReference type="ChEBI" id="CHEBI:57595"/>
        <dbReference type="ChEBI" id="CHEBI:57699"/>
        <dbReference type="ChEBI" id="CHEBI:57945"/>
        <dbReference type="EC" id="1.1.1.23"/>
    </reaction>
</comment>
<reference evidence="12" key="1">
    <citation type="submission" date="2022-11" db="EMBL/GenBank/DDBJ databases">
        <title>Draft genome sequence of Hoeflea poritis E7-10 and Hoeflea prorocentri PM5-8, separated from scleractinian coral Porites lutea and marine dinoflagellate.</title>
        <authorList>
            <person name="Zhang G."/>
            <person name="Wei Q."/>
            <person name="Cai L."/>
        </authorList>
    </citation>
    <scope>NUCLEOTIDE SEQUENCE</scope>
    <source>
        <strain evidence="12">PM5-8</strain>
    </source>
</reference>
<dbReference type="RefSeq" id="WP_267991676.1">
    <property type="nucleotide sequence ID" value="NZ_JAPJZI010000001.1"/>
</dbReference>
<dbReference type="GO" id="GO:0000105">
    <property type="term" value="P:L-histidine biosynthetic process"/>
    <property type="evidence" value="ECO:0007669"/>
    <property type="project" value="UniProtKB-UniRule"/>
</dbReference>
<keyword evidence="5 8" id="KW-0520">NAD</keyword>
<evidence type="ECO:0000256" key="7">
    <source>
        <dbReference type="PIRSR" id="PIRSR000099-1"/>
    </source>
</evidence>
<comment type="similarity">
    <text evidence="1 5 6 11">Belongs to the histidinol dehydrogenase family.</text>
</comment>
<feature type="active site" description="Proton acceptor" evidence="5 7">
    <location>
        <position position="328"/>
    </location>
</feature>
<feature type="binding site" evidence="5 10">
    <location>
        <position position="420"/>
    </location>
    <ligand>
        <name>Zn(2+)</name>
        <dbReference type="ChEBI" id="CHEBI:29105"/>
    </ligand>
</feature>
<feature type="binding site" evidence="5 9">
    <location>
        <position position="237"/>
    </location>
    <ligand>
        <name>substrate</name>
    </ligand>
</feature>
<evidence type="ECO:0000256" key="3">
    <source>
        <dbReference type="ARBA" id="ARBA00022833"/>
    </source>
</evidence>
<proteinExistence type="inferred from homology"/>
<dbReference type="GO" id="GO:0005829">
    <property type="term" value="C:cytosol"/>
    <property type="evidence" value="ECO:0007669"/>
    <property type="project" value="TreeGrafter"/>
</dbReference>
<dbReference type="PANTHER" id="PTHR21256:SF2">
    <property type="entry name" value="HISTIDINE BIOSYNTHESIS TRIFUNCTIONAL PROTEIN"/>
    <property type="match status" value="1"/>
</dbReference>
<comment type="function">
    <text evidence="5">Catalyzes the sequential NAD-dependent oxidations of L-histidinol to L-histidinaldehyde and then to L-histidine.</text>
</comment>
<feature type="binding site" evidence="5 8">
    <location>
        <position position="130"/>
    </location>
    <ligand>
        <name>NAD(+)</name>
        <dbReference type="ChEBI" id="CHEBI:57540"/>
    </ligand>
</feature>
<evidence type="ECO:0000256" key="11">
    <source>
        <dbReference type="RuleBase" id="RU004175"/>
    </source>
</evidence>